<dbReference type="Proteomes" id="UP000249873">
    <property type="component" value="Chromosome"/>
</dbReference>
<evidence type="ECO:0008006" key="3">
    <source>
        <dbReference type="Google" id="ProtNLM"/>
    </source>
</evidence>
<protein>
    <recommendedName>
        <fullName evidence="3">DUF4194 domain-containing protein</fullName>
    </recommendedName>
</protein>
<proteinExistence type="predicted"/>
<organism evidence="1 2">
    <name type="scientific">Arcticibacterium luteifluviistationis</name>
    <dbReference type="NCBI Taxonomy" id="1784714"/>
    <lineage>
        <taxon>Bacteria</taxon>
        <taxon>Pseudomonadati</taxon>
        <taxon>Bacteroidota</taxon>
        <taxon>Cytophagia</taxon>
        <taxon>Cytophagales</taxon>
        <taxon>Leadbetterellaceae</taxon>
        <taxon>Arcticibacterium</taxon>
    </lineage>
</organism>
<dbReference type="Pfam" id="PF13835">
    <property type="entry name" value="DUF4194"/>
    <property type="match status" value="1"/>
</dbReference>
<dbReference type="RefSeq" id="WP_111370270.1">
    <property type="nucleotide sequence ID" value="NZ_CP029480.1"/>
</dbReference>
<dbReference type="OrthoDB" id="369102at2"/>
<dbReference type="AlphaFoldDB" id="A0A2Z4G7W5"/>
<reference evidence="1 2" key="1">
    <citation type="submission" date="2018-05" db="EMBL/GenBank/DDBJ databases">
        <title>Complete genome sequence of Arcticibacterium luteifluviistationis SM1504T, a cytophagaceae bacterium isolated from Arctic surface seawater.</title>
        <authorList>
            <person name="Li Y."/>
            <person name="Qin Q.-L."/>
        </authorList>
    </citation>
    <scope>NUCLEOTIDE SEQUENCE [LARGE SCALE GENOMIC DNA]</scope>
    <source>
        <strain evidence="1 2">SM1504</strain>
    </source>
</reference>
<dbReference type="KEGG" id="als:DJ013_02850"/>
<dbReference type="InterPro" id="IPR025449">
    <property type="entry name" value="JetB"/>
</dbReference>
<evidence type="ECO:0000313" key="1">
    <source>
        <dbReference type="EMBL" id="AWV97168.1"/>
    </source>
</evidence>
<dbReference type="EMBL" id="CP029480">
    <property type="protein sequence ID" value="AWV97168.1"/>
    <property type="molecule type" value="Genomic_DNA"/>
</dbReference>
<evidence type="ECO:0000313" key="2">
    <source>
        <dbReference type="Proteomes" id="UP000249873"/>
    </source>
</evidence>
<name>A0A2Z4G7W5_9BACT</name>
<keyword evidence="2" id="KW-1185">Reference proteome</keyword>
<sequence>MNSLQENIKPYSKAVVKLLKGTINKNDIIWDDILIYQNEIQEYISKIGLELIVKENDGFAFLKQFEIDNENNTIGIASRRQIGFETSIVLVILRQIIEEFESDPTDFTVTERYITESELKEQIAFFLPENFNRVKFLNDLKKYIENVEKLGYIKESGTSGNEKKYKIHKIIKEKVTLDILNEFKENLKQYVESI</sequence>
<gene>
    <name evidence="1" type="ORF">DJ013_02850</name>
</gene>
<accession>A0A2Z4G7W5</accession>